<sequence>MSAIMQFWHWALESALLQPNGGPGQIQDSWLHGKPHSLFLASKPARETQRPFGFHRAQPCRAYIGEPWKQWRFPLFKLEIRSNHCTAQPGGPPDKIHPFLLRGTNYIRTRPLLRGKGNRPSDSSPSVAIWFSGEKRKHIVNPSGRARASHPLGLPKVYMPASQRSRALADRLTTPTPCNGEPRPRGTSSSATRWAPCRCVRFVQNQMLPVPWPMLSSNYPVNTLCHSAIHNSTHPHSTMQPLYGTTNGISFIIISTQF</sequence>
<reference evidence="1" key="1">
    <citation type="journal article" date="2021" name="Nat. Commun.">
        <title>Genetic determinants of endophytism in the Arabidopsis root mycobiome.</title>
        <authorList>
            <person name="Mesny F."/>
            <person name="Miyauchi S."/>
            <person name="Thiergart T."/>
            <person name="Pickel B."/>
            <person name="Atanasova L."/>
            <person name="Karlsson M."/>
            <person name="Huettel B."/>
            <person name="Barry K.W."/>
            <person name="Haridas S."/>
            <person name="Chen C."/>
            <person name="Bauer D."/>
            <person name="Andreopoulos W."/>
            <person name="Pangilinan J."/>
            <person name="LaButti K."/>
            <person name="Riley R."/>
            <person name="Lipzen A."/>
            <person name="Clum A."/>
            <person name="Drula E."/>
            <person name="Henrissat B."/>
            <person name="Kohler A."/>
            <person name="Grigoriev I.V."/>
            <person name="Martin F.M."/>
            <person name="Hacquard S."/>
        </authorList>
    </citation>
    <scope>NUCLEOTIDE SEQUENCE</scope>
    <source>
        <strain evidence="1">MPI-CAGE-CH-0230</strain>
    </source>
</reference>
<comment type="caution">
    <text evidence="1">The sequence shown here is derived from an EMBL/GenBank/DDBJ whole genome shotgun (WGS) entry which is preliminary data.</text>
</comment>
<dbReference type="AlphaFoldDB" id="A0A9P8YJB0"/>
<protein>
    <submittedName>
        <fullName evidence="1">Uncharacterized protein</fullName>
    </submittedName>
</protein>
<evidence type="ECO:0000313" key="2">
    <source>
        <dbReference type="Proteomes" id="UP000756346"/>
    </source>
</evidence>
<keyword evidence="2" id="KW-1185">Reference proteome</keyword>
<proteinExistence type="predicted"/>
<evidence type="ECO:0000313" key="1">
    <source>
        <dbReference type="EMBL" id="KAH7041449.1"/>
    </source>
</evidence>
<dbReference type="GeneID" id="70178957"/>
<dbReference type="RefSeq" id="XP_046019504.1">
    <property type="nucleotide sequence ID" value="XM_046149411.1"/>
</dbReference>
<dbReference type="EMBL" id="JAGTJQ010000001">
    <property type="protein sequence ID" value="KAH7041449.1"/>
    <property type="molecule type" value="Genomic_DNA"/>
</dbReference>
<organism evidence="1 2">
    <name type="scientific">Microdochium trichocladiopsis</name>
    <dbReference type="NCBI Taxonomy" id="1682393"/>
    <lineage>
        <taxon>Eukaryota</taxon>
        <taxon>Fungi</taxon>
        <taxon>Dikarya</taxon>
        <taxon>Ascomycota</taxon>
        <taxon>Pezizomycotina</taxon>
        <taxon>Sordariomycetes</taxon>
        <taxon>Xylariomycetidae</taxon>
        <taxon>Xylariales</taxon>
        <taxon>Microdochiaceae</taxon>
        <taxon>Microdochium</taxon>
    </lineage>
</organism>
<gene>
    <name evidence="1" type="ORF">B0I36DRAFT_23561</name>
</gene>
<accession>A0A9P8YJB0</accession>
<dbReference type="Proteomes" id="UP000756346">
    <property type="component" value="Unassembled WGS sequence"/>
</dbReference>
<name>A0A9P8YJB0_9PEZI</name>